<feature type="compositionally biased region" description="Polar residues" evidence="2">
    <location>
        <begin position="979"/>
        <end position="996"/>
    </location>
</feature>
<evidence type="ECO:0000313" key="6">
    <source>
        <dbReference type="Proteomes" id="UP000054561"/>
    </source>
</evidence>
<name>A0A0D9QL79_PLAFR</name>
<feature type="compositionally biased region" description="Polar residues" evidence="2">
    <location>
        <begin position="149"/>
        <end position="161"/>
    </location>
</feature>
<dbReference type="GO" id="GO:0051082">
    <property type="term" value="F:unfolded protein binding"/>
    <property type="evidence" value="ECO:0007669"/>
    <property type="project" value="TreeGrafter"/>
</dbReference>
<feature type="compositionally biased region" description="Low complexity" evidence="2">
    <location>
        <begin position="672"/>
        <end position="688"/>
    </location>
</feature>
<feature type="region of interest" description="Disordered" evidence="2">
    <location>
        <begin position="125"/>
        <end position="161"/>
    </location>
</feature>
<feature type="compositionally biased region" description="Polar residues" evidence="2">
    <location>
        <begin position="653"/>
        <end position="671"/>
    </location>
</feature>
<feature type="region of interest" description="Disordered" evidence="2">
    <location>
        <begin position="326"/>
        <end position="373"/>
    </location>
</feature>
<dbReference type="EMBL" id="KQ001669">
    <property type="protein sequence ID" value="KJP87774.1"/>
    <property type="molecule type" value="Genomic_DNA"/>
</dbReference>
<protein>
    <recommendedName>
        <fullName evidence="4">J domain-containing protein</fullName>
    </recommendedName>
</protein>
<evidence type="ECO:0000256" key="3">
    <source>
        <dbReference type="SAM" id="Phobius"/>
    </source>
</evidence>
<feature type="compositionally biased region" description="Basic and acidic residues" evidence="2">
    <location>
        <begin position="422"/>
        <end position="438"/>
    </location>
</feature>
<evidence type="ECO:0000256" key="2">
    <source>
        <dbReference type="SAM" id="MobiDB-lite"/>
    </source>
</evidence>
<accession>A0A0D9QL79</accession>
<dbReference type="OrthoDB" id="10250354at2759"/>
<feature type="transmembrane region" description="Helical" evidence="3">
    <location>
        <begin position="1167"/>
        <end position="1186"/>
    </location>
</feature>
<dbReference type="InterPro" id="IPR001623">
    <property type="entry name" value="DnaJ_domain"/>
</dbReference>
<feature type="compositionally biased region" description="Polar residues" evidence="2">
    <location>
        <begin position="269"/>
        <end position="283"/>
    </location>
</feature>
<evidence type="ECO:0000259" key="4">
    <source>
        <dbReference type="PROSITE" id="PS50076"/>
    </source>
</evidence>
<evidence type="ECO:0000256" key="1">
    <source>
        <dbReference type="ARBA" id="ARBA00023186"/>
    </source>
</evidence>
<reference evidence="5 6" key="1">
    <citation type="submission" date="2014-03" db="EMBL/GenBank/DDBJ databases">
        <title>The Genome Sequence of Plasmodium fragile nilgiri.</title>
        <authorList>
            <consortium name="The Broad Institute Genomics Platform"/>
            <consortium name="The Broad Institute Genome Sequencing Center for Infectious Disease"/>
            <person name="Neafsey D."/>
            <person name="Duraisingh M."/>
            <person name="Young S.K."/>
            <person name="Zeng Q."/>
            <person name="Gargeya S."/>
            <person name="Abouelleil A."/>
            <person name="Alvarado L."/>
            <person name="Chapman S.B."/>
            <person name="Gainer-Dewar J."/>
            <person name="Goldberg J."/>
            <person name="Griggs A."/>
            <person name="Gujja S."/>
            <person name="Hansen M."/>
            <person name="Howarth C."/>
            <person name="Imamovic A."/>
            <person name="Larimer J."/>
            <person name="Pearson M."/>
            <person name="Poon T.W."/>
            <person name="Priest M."/>
            <person name="Roberts A."/>
            <person name="Saif S."/>
            <person name="Shea T."/>
            <person name="Sykes S."/>
            <person name="Wortman J."/>
            <person name="Nusbaum C."/>
            <person name="Birren B."/>
        </authorList>
    </citation>
    <scope>NUCLEOTIDE SEQUENCE [LARGE SCALE GENOMIC DNA]</scope>
    <source>
        <strain evidence="6">nilgiri</strain>
    </source>
</reference>
<dbReference type="PANTHER" id="PTHR43096:SF52">
    <property type="entry name" value="DNAJ HOMOLOG 1, MITOCHONDRIAL-RELATED"/>
    <property type="match status" value="1"/>
</dbReference>
<feature type="region of interest" description="Disordered" evidence="2">
    <location>
        <begin position="874"/>
        <end position="917"/>
    </location>
</feature>
<sequence>MKKNKATENYYLKEPPCNHGNNALNNCSSYFDISQIKQLYAPQSGNGYEQIFSLPRKVKKTGRKSKKEISNSKGAILSFHSDQYQNDTKNPVPIAIGQRKKMKLNAPNEDPQFCYSNTFDQTPRKHFSFNHTDPRNDESPDFYYPSGSVRKSTNKTASSRNGSLNKYDFIRFVCSPTKKSVDNKSAKCDSEMCTPAKNSTTGKDASKNATKVDAQNESSFDPKGGAKCGQHVGTHGATNNDTKEEHKGGINNYPQSGAMNCPPNDQYDGKNQSSGSAQENTPQNVAQNNGLIDLDSHDSIDRLSRNFFINNKKIFITHFRKDKDAHAKRASSHSHGKGGNVPLRYEAPEEGGNKEKNEHNTCREDAEEVTPPAAETSHWGLFTKVNSPNCEDYVQSVEEIHGVENCIGEDYYARENKAEHDAYNEDDEHHNYDTRNSDEEPADSSTFLPDMNSFVRKNCNGTKSLYSHLDVPYNGSKEEIKKSYKEKIKVHHPDKGGSIKKFLQLKLSYDILTNDKKRKMYDKYGHSILELLVSEKFQNYEICSSDGENSENEIDEENVKMYDLFVQKYNNTSYLHNLQDLKMDSNQYNEFQKLIFHFFHHENPMFNNTFHLFPAYSPSVPPYRKKKTDKSKTNKIKQVEKKADKKKIPHLGLSSSLENSPDCSIRTNDLISSGGSSTSRNQSPSNYSTTKECSIYDLLSTEHITNLFNELEDDFKYFYQKCIVHKIEQSEMANNSKYGKKRVTKMVNPEGVHYMEGKFNSDDASTPIKEHTHHPFEQSPYDENVATPLAQCQLSHEKHISNHFNRNEDTHSFRDIQTSPIAYKIINENNERHITEFYRWFELFFNHHQGAQTPSQPANETSNEVPNHATKSDHLIFSDIPPNSQSGASTPTAAQPPRTQEETHAAQTSETDAQIKSDPFRPFQYGAQKFCSFGQIPHSSSDTPNAQVNRNAQYGGSPAKFVHDNSAKTKHHHGGGCTHFQTYPNATPTRSNTTSQRSERKGDKPNTSPEKNAHKITPLRTSSTKIKDNNLTLNIEEKYGFNLLKKSEQKIKDITHDFNYIYIGSNIMKKNKFVLFVKEESIKKFLKVKLLIEKIKKKSNLKLISVFEKEIEKSIKHMEYILLLITHKDEFLPLNDFYLLDKNIFTKDHYCIPLYIKKNSISRPTHFHIRWIVYTIQSLIFFNFFFKKVNKYMCAFPFFNYKYNLIKHFLDHEEEKNNTVHHHIKNFYIFFHKYIIKNKQQYLKYFPHSIIVHLKNDESPHDQSKKPVSVNMSSILVLTSNKPIPSAEW</sequence>
<dbReference type="PROSITE" id="PS50076">
    <property type="entry name" value="DNAJ_2"/>
    <property type="match status" value="1"/>
</dbReference>
<dbReference type="PRINTS" id="PR00625">
    <property type="entry name" value="JDOMAIN"/>
</dbReference>
<gene>
    <name evidence="5" type="ORF">AK88_02530</name>
</gene>
<proteinExistence type="predicted"/>
<keyword evidence="3" id="KW-1133">Transmembrane helix</keyword>
<feature type="compositionally biased region" description="Basic and acidic residues" evidence="2">
    <location>
        <begin position="351"/>
        <end position="364"/>
    </location>
</feature>
<feature type="compositionally biased region" description="Polar residues" evidence="2">
    <location>
        <begin position="196"/>
        <end position="219"/>
    </location>
</feature>
<dbReference type="OMA" id="KEHTHHP"/>
<dbReference type="Pfam" id="PF00226">
    <property type="entry name" value="DnaJ"/>
    <property type="match status" value="1"/>
</dbReference>
<dbReference type="InterPro" id="IPR036869">
    <property type="entry name" value="J_dom_sf"/>
</dbReference>
<dbReference type="SMART" id="SM00271">
    <property type="entry name" value="DnaJ"/>
    <property type="match status" value="1"/>
</dbReference>
<evidence type="ECO:0000313" key="5">
    <source>
        <dbReference type="EMBL" id="KJP87774.1"/>
    </source>
</evidence>
<dbReference type="RefSeq" id="XP_012335578.1">
    <property type="nucleotide sequence ID" value="XM_012480155.1"/>
</dbReference>
<dbReference type="CDD" id="cd06257">
    <property type="entry name" value="DnaJ"/>
    <property type="match status" value="1"/>
</dbReference>
<feature type="region of interest" description="Disordered" evidence="2">
    <location>
        <begin position="422"/>
        <end position="447"/>
    </location>
</feature>
<dbReference type="GO" id="GO:0005737">
    <property type="term" value="C:cytoplasm"/>
    <property type="evidence" value="ECO:0007669"/>
    <property type="project" value="TreeGrafter"/>
</dbReference>
<keyword evidence="3" id="KW-0812">Transmembrane</keyword>
<keyword evidence="3" id="KW-0472">Membrane</keyword>
<feature type="region of interest" description="Disordered" evidence="2">
    <location>
        <begin position="935"/>
        <end position="1019"/>
    </location>
</feature>
<dbReference type="GO" id="GO:0042026">
    <property type="term" value="P:protein refolding"/>
    <property type="evidence" value="ECO:0007669"/>
    <property type="project" value="TreeGrafter"/>
</dbReference>
<feature type="compositionally biased region" description="Basic and acidic residues" evidence="2">
    <location>
        <begin position="180"/>
        <end position="190"/>
    </location>
</feature>
<dbReference type="Gene3D" id="1.10.287.110">
    <property type="entry name" value="DnaJ domain"/>
    <property type="match status" value="1"/>
</dbReference>
<feature type="domain" description="J" evidence="4">
    <location>
        <begin position="464"/>
        <end position="525"/>
    </location>
</feature>
<dbReference type="VEuPathDB" id="PlasmoDB:AK88_02530"/>
<dbReference type="PANTHER" id="PTHR43096">
    <property type="entry name" value="DNAJ HOMOLOG 1, MITOCHONDRIAL-RELATED"/>
    <property type="match status" value="1"/>
</dbReference>
<feature type="region of interest" description="Disordered" evidence="2">
    <location>
        <begin position="180"/>
        <end position="283"/>
    </location>
</feature>
<keyword evidence="6" id="KW-1185">Reference proteome</keyword>
<feature type="region of interest" description="Disordered" evidence="2">
    <location>
        <begin position="622"/>
        <end position="689"/>
    </location>
</feature>
<organism evidence="5 6">
    <name type="scientific">Plasmodium fragile</name>
    <dbReference type="NCBI Taxonomy" id="5857"/>
    <lineage>
        <taxon>Eukaryota</taxon>
        <taxon>Sar</taxon>
        <taxon>Alveolata</taxon>
        <taxon>Apicomplexa</taxon>
        <taxon>Aconoidasida</taxon>
        <taxon>Haemosporida</taxon>
        <taxon>Plasmodiidae</taxon>
        <taxon>Plasmodium</taxon>
        <taxon>Plasmodium (Plasmodium)</taxon>
    </lineage>
</organism>
<feature type="compositionally biased region" description="Basic residues" evidence="2">
    <location>
        <begin position="623"/>
        <end position="635"/>
    </location>
</feature>
<dbReference type="SUPFAM" id="SSF46565">
    <property type="entry name" value="Chaperone J-domain"/>
    <property type="match status" value="1"/>
</dbReference>
<feature type="compositionally biased region" description="Polar residues" evidence="2">
    <location>
        <begin position="937"/>
        <end position="954"/>
    </location>
</feature>
<dbReference type="Proteomes" id="UP000054561">
    <property type="component" value="Unassembled WGS sequence"/>
</dbReference>
<dbReference type="GeneID" id="24267844"/>
<feature type="compositionally biased region" description="Polar residues" evidence="2">
    <location>
        <begin position="881"/>
        <end position="893"/>
    </location>
</feature>
<keyword evidence="1" id="KW-0143">Chaperone</keyword>